<protein>
    <recommendedName>
        <fullName evidence="12 13">Transcription-repair-coupling factor</fullName>
        <shortName evidence="13">TRCF</shortName>
        <ecNumber evidence="13">3.6.4.-</ecNumber>
    </recommendedName>
</protein>
<dbReference type="Gene3D" id="3.40.50.11180">
    <property type="match status" value="1"/>
</dbReference>
<evidence type="ECO:0000313" key="17">
    <source>
        <dbReference type="Proteomes" id="UP000654401"/>
    </source>
</evidence>
<dbReference type="PANTHER" id="PTHR47964:SF1">
    <property type="entry name" value="ATP-DEPENDENT DNA HELICASE HOMOLOG RECG, CHLOROPLASTIC"/>
    <property type="match status" value="1"/>
</dbReference>
<dbReference type="FunFam" id="3.40.50.300:FF:000300">
    <property type="entry name" value="Transcription-repair-coupling factor"/>
    <property type="match status" value="1"/>
</dbReference>
<dbReference type="Pfam" id="PF02559">
    <property type="entry name" value="CarD_TRCF_RID"/>
    <property type="match status" value="1"/>
</dbReference>
<gene>
    <name evidence="13 16" type="primary">mfd</name>
    <name evidence="16" type="ORF">H8D24_04305</name>
</gene>
<dbReference type="SUPFAM" id="SSF143517">
    <property type="entry name" value="TRCF domain-like"/>
    <property type="match status" value="1"/>
</dbReference>
<evidence type="ECO:0000313" key="16">
    <source>
        <dbReference type="EMBL" id="MBC8519615.1"/>
    </source>
</evidence>
<dbReference type="GO" id="GO:0003684">
    <property type="term" value="F:damaged DNA binding"/>
    <property type="evidence" value="ECO:0007669"/>
    <property type="project" value="InterPro"/>
</dbReference>
<keyword evidence="6" id="KW-0347">Helicase</keyword>
<comment type="similarity">
    <text evidence="10 13">In the N-terminal section; belongs to the UvrB family.</text>
</comment>
<evidence type="ECO:0000256" key="1">
    <source>
        <dbReference type="ARBA" id="ARBA00004496"/>
    </source>
</evidence>
<keyword evidence="3 13" id="KW-0547">Nucleotide-binding</keyword>
<dbReference type="Proteomes" id="UP000654401">
    <property type="component" value="Unassembled WGS sequence"/>
</dbReference>
<dbReference type="PROSITE" id="PS51192">
    <property type="entry name" value="HELICASE_ATP_BIND_1"/>
    <property type="match status" value="1"/>
</dbReference>
<dbReference type="PANTHER" id="PTHR47964">
    <property type="entry name" value="ATP-DEPENDENT DNA HELICASE HOMOLOG RECG, CHLOROPLASTIC"/>
    <property type="match status" value="1"/>
</dbReference>
<evidence type="ECO:0000256" key="5">
    <source>
        <dbReference type="ARBA" id="ARBA00022801"/>
    </source>
</evidence>
<dbReference type="InterPro" id="IPR036101">
    <property type="entry name" value="CarD-like/TRCF_RID_sf"/>
</dbReference>
<keyword evidence="9 13" id="KW-0234">DNA repair</keyword>
<comment type="similarity">
    <text evidence="11 13">In the C-terminal section; belongs to the helicase family. RecG subfamily.</text>
</comment>
<dbReference type="Pfam" id="PF03461">
    <property type="entry name" value="TRCF"/>
    <property type="match status" value="1"/>
</dbReference>
<feature type="domain" description="Helicase C-terminal" evidence="15">
    <location>
        <begin position="808"/>
        <end position="961"/>
    </location>
</feature>
<dbReference type="InterPro" id="IPR048635">
    <property type="entry name" value="MFD_D3"/>
</dbReference>
<evidence type="ECO:0000256" key="3">
    <source>
        <dbReference type="ARBA" id="ARBA00022741"/>
    </source>
</evidence>
<keyword evidence="2 13" id="KW-0963">Cytoplasm</keyword>
<dbReference type="SMART" id="SM01058">
    <property type="entry name" value="CarD_TRCF"/>
    <property type="match status" value="1"/>
</dbReference>
<evidence type="ECO:0000259" key="14">
    <source>
        <dbReference type="PROSITE" id="PS51192"/>
    </source>
</evidence>
<dbReference type="GO" id="GO:0006355">
    <property type="term" value="P:regulation of DNA-templated transcription"/>
    <property type="evidence" value="ECO:0007669"/>
    <property type="project" value="UniProtKB-UniRule"/>
</dbReference>
<dbReference type="InterPro" id="IPR027417">
    <property type="entry name" value="P-loop_NTPase"/>
</dbReference>
<evidence type="ECO:0000256" key="11">
    <source>
        <dbReference type="ARBA" id="ARBA00061399"/>
    </source>
</evidence>
<feature type="domain" description="Helicase ATP-binding" evidence="14">
    <location>
        <begin position="625"/>
        <end position="786"/>
    </location>
</feature>
<dbReference type="GO" id="GO:0005524">
    <property type="term" value="F:ATP binding"/>
    <property type="evidence" value="ECO:0007669"/>
    <property type="project" value="UniProtKB-UniRule"/>
</dbReference>
<evidence type="ECO:0000256" key="6">
    <source>
        <dbReference type="ARBA" id="ARBA00022806"/>
    </source>
</evidence>
<evidence type="ECO:0000256" key="4">
    <source>
        <dbReference type="ARBA" id="ARBA00022763"/>
    </source>
</evidence>
<dbReference type="NCBIfam" id="NF007966">
    <property type="entry name" value="PRK10689.1"/>
    <property type="match status" value="1"/>
</dbReference>
<organism evidence="16 17">
    <name type="scientific">Candidatus Thiopontia autotrophica</name>
    <dbReference type="NCBI Taxonomy" id="2841688"/>
    <lineage>
        <taxon>Bacteria</taxon>
        <taxon>Pseudomonadati</taxon>
        <taxon>Pseudomonadota</taxon>
        <taxon>Gammaproteobacteria</taxon>
        <taxon>Candidatus Thiopontia</taxon>
    </lineage>
</organism>
<evidence type="ECO:0000256" key="9">
    <source>
        <dbReference type="ARBA" id="ARBA00023204"/>
    </source>
</evidence>
<reference evidence="16 17" key="1">
    <citation type="submission" date="2020-08" db="EMBL/GenBank/DDBJ databases">
        <title>Bridging the membrane lipid divide: bacteria of the FCB group superphylum have the potential to synthesize archaeal ether lipids.</title>
        <authorList>
            <person name="Villanueva L."/>
            <person name="Von Meijenfeldt F.A.B."/>
            <person name="Westbye A.B."/>
            <person name="Yadav S."/>
            <person name="Hopmans E.C."/>
            <person name="Dutilh B.E."/>
            <person name="Sinninghe Damste J.S."/>
        </authorList>
    </citation>
    <scope>NUCLEOTIDE SEQUENCE [LARGE SCALE GENOMIC DNA]</scope>
    <source>
        <strain evidence="16">NIOZ-UU100</strain>
    </source>
</reference>
<dbReference type="InterPro" id="IPR037235">
    <property type="entry name" value="TRCF-like_C_D7"/>
</dbReference>
<dbReference type="SUPFAM" id="SSF141259">
    <property type="entry name" value="CarD-like"/>
    <property type="match status" value="1"/>
</dbReference>
<evidence type="ECO:0000256" key="12">
    <source>
        <dbReference type="ARBA" id="ARBA00070128"/>
    </source>
</evidence>
<dbReference type="Gene3D" id="3.90.1150.50">
    <property type="entry name" value="Transcription-repair-coupling factor, D7 domain"/>
    <property type="match status" value="1"/>
</dbReference>
<comment type="subcellular location">
    <subcellularLocation>
        <location evidence="1 13">Cytoplasm</location>
    </subcellularLocation>
</comment>
<comment type="caution">
    <text evidence="16">The sequence shown here is derived from an EMBL/GenBank/DDBJ whole genome shotgun (WGS) entry which is preliminary data.</text>
</comment>
<dbReference type="GO" id="GO:0003678">
    <property type="term" value="F:DNA helicase activity"/>
    <property type="evidence" value="ECO:0007669"/>
    <property type="project" value="TreeGrafter"/>
</dbReference>
<proteinExistence type="inferred from homology"/>
<evidence type="ECO:0000256" key="13">
    <source>
        <dbReference type="HAMAP-Rule" id="MF_00969"/>
    </source>
</evidence>
<dbReference type="GO" id="GO:0000716">
    <property type="term" value="P:transcription-coupled nucleotide-excision repair, DNA damage recognition"/>
    <property type="evidence" value="ECO:0007669"/>
    <property type="project" value="UniProtKB-UniRule"/>
</dbReference>
<dbReference type="InterPro" id="IPR014001">
    <property type="entry name" value="Helicase_ATP-bd"/>
</dbReference>
<keyword evidence="4 13" id="KW-0227">DNA damage</keyword>
<keyword evidence="7 13" id="KW-0067">ATP-binding</keyword>
<accession>A0A8J6TVU8</accession>
<dbReference type="AlphaFoldDB" id="A0A8J6TVU8"/>
<dbReference type="NCBIfam" id="TIGR00580">
    <property type="entry name" value="mfd"/>
    <property type="match status" value="1"/>
</dbReference>
<dbReference type="InterPro" id="IPR041471">
    <property type="entry name" value="UvrB_inter"/>
</dbReference>
<dbReference type="Pfam" id="PF17757">
    <property type="entry name" value="UvrB_inter"/>
    <property type="match status" value="1"/>
</dbReference>
<dbReference type="Gene3D" id="3.40.50.300">
    <property type="entry name" value="P-loop containing nucleotide triphosphate hydrolases"/>
    <property type="match status" value="2"/>
</dbReference>
<dbReference type="SMART" id="SM00982">
    <property type="entry name" value="TRCF"/>
    <property type="match status" value="1"/>
</dbReference>
<evidence type="ECO:0000259" key="15">
    <source>
        <dbReference type="PROSITE" id="PS51194"/>
    </source>
</evidence>
<dbReference type="PROSITE" id="PS51194">
    <property type="entry name" value="HELICASE_CTER"/>
    <property type="match status" value="1"/>
</dbReference>
<dbReference type="Gene3D" id="3.40.50.11140">
    <property type="match status" value="1"/>
</dbReference>
<dbReference type="SMART" id="SM00490">
    <property type="entry name" value="HELICc"/>
    <property type="match status" value="1"/>
</dbReference>
<dbReference type="InterPro" id="IPR004576">
    <property type="entry name" value="Mfd"/>
</dbReference>
<dbReference type="CDD" id="cd17991">
    <property type="entry name" value="DEXHc_TRCF"/>
    <property type="match status" value="1"/>
</dbReference>
<dbReference type="SUPFAM" id="SSF52540">
    <property type="entry name" value="P-loop containing nucleoside triphosphate hydrolases"/>
    <property type="match status" value="4"/>
</dbReference>
<dbReference type="HAMAP" id="MF_00969">
    <property type="entry name" value="TRCF"/>
    <property type="match status" value="1"/>
</dbReference>
<sequence>MATPSTTSILHPPLPKGDGDRIHWAQLYGSAAGLLIKNAAERADGPLLVVVKDTPTLNILEEQVRFYGGGSSIPILTFPDQETLPYDRFSPHPDITSRRLEVMTRLPTMKRGIVLAAAPTVMQRIPPRTYVDLHSFSLSTGENLHRDKLRLRLEQSGYHSVSQVIEHGEYAFRGSIIDLFPMGADAPYRIDLFDDEVESLRIFDPESQRTTSQVENINLLPAREFPMSEDGISHFRRSWRATFEGDPQASAIYRDISQGLAPSGIEYYLPLFFDETVTLFDYLPERHLLVCGEEIESSANQFREEIHERHQDQFFDQSRSVLPPDEIFLKTDELFAAINRSPIAQLDRFESEERAGHFNLQSRKPMQLGASSRSDNPLQRLTGFMEEFSGRTVIAAESAGRREALLELFRARSIHPHPVTDWSQFLDGEEALSIMVAPLDDGLLLERPSIAVITESQLFGEQVLQRRRRSKKGGINADAVIHHLSELKIGDPVVHLDHGIGRYRGLVSLDAGGSQAEYLLLEYTKGDKLYVPVTSLHLIGRYTGTDPEKAPIHRLGSDQWQKARKKAAQKVRDVAAELLEIYARRAAKQGHAISEPDIEYQQFSSQFPFEETPDQADAIDAVVEDMVSEQPMDRLICGDVGFGKTEVAMRAAFLTVQSGRQIAVLVPTTLLAQQHYENFSDRFADWPFKIEVLSRFKTKKETNHTLEQLASGKVDIVIGTHKLIQKSVKFKNLGMVIIDEEHRFGVRQKEQFKKLRSEVDVLTLTATPIPRTLNMSMSGLRDLSIIATPPTNRVAIKTFVREWDPALIREACLREIRRGGQVYFLHNKVETIDKTARELRELLPEATIEVAHGQMREHDLERVMKDFYHRRFNILVCTTIIETGIDIPTANTIIMDRADRLGLAQLYQLRGRVGRSHHRAYAYLIIPPKNQVTPDAVKRLEAIESLEELGAGFTLAVHDMEIRGAGELLGDDQSGRMQEIGFDLYAEMLERAVEDLKSGTQTNLEEPLEQQVEIDLGEPALLPNDYLPDVNARLVLYKRIAAARNQDELNELQVEMVDRFGLLPPVAKNLMNATALKLVAAPLGVSKIEISDDGAVLLIGKDHKVDPLKLITIIQQQPKRYQLSGQDRLRVVEEMGDSEERRGKIEKLLEEIKQ</sequence>
<dbReference type="EMBL" id="JACNFK010000024">
    <property type="protein sequence ID" value="MBC8519615.1"/>
    <property type="molecule type" value="Genomic_DNA"/>
</dbReference>
<dbReference type="SMART" id="SM00487">
    <property type="entry name" value="DEXDc"/>
    <property type="match status" value="1"/>
</dbReference>
<evidence type="ECO:0000256" key="8">
    <source>
        <dbReference type="ARBA" id="ARBA00023125"/>
    </source>
</evidence>
<dbReference type="InterPro" id="IPR005118">
    <property type="entry name" value="TRCF_C"/>
</dbReference>
<dbReference type="InterPro" id="IPR011545">
    <property type="entry name" value="DEAD/DEAH_box_helicase_dom"/>
</dbReference>
<dbReference type="Gene3D" id="3.30.2060.10">
    <property type="entry name" value="Penicillin-binding protein 1b domain"/>
    <property type="match status" value="1"/>
</dbReference>
<evidence type="ECO:0000256" key="2">
    <source>
        <dbReference type="ARBA" id="ARBA00022490"/>
    </source>
</evidence>
<dbReference type="EC" id="3.6.4.-" evidence="13"/>
<dbReference type="Gene3D" id="2.40.10.170">
    <property type="match status" value="1"/>
</dbReference>
<evidence type="ECO:0000256" key="7">
    <source>
        <dbReference type="ARBA" id="ARBA00022840"/>
    </source>
</evidence>
<name>A0A8J6TVU8_9GAMM</name>
<dbReference type="Pfam" id="PF21132">
    <property type="entry name" value="MFD_D3"/>
    <property type="match status" value="1"/>
</dbReference>
<keyword evidence="5 13" id="KW-0378">Hydrolase</keyword>
<dbReference type="Pfam" id="PF00271">
    <property type="entry name" value="Helicase_C"/>
    <property type="match status" value="1"/>
</dbReference>
<dbReference type="Pfam" id="PF00270">
    <property type="entry name" value="DEAD"/>
    <property type="match status" value="1"/>
</dbReference>
<dbReference type="InterPro" id="IPR001650">
    <property type="entry name" value="Helicase_C-like"/>
</dbReference>
<comment type="function">
    <text evidence="13">Couples transcription and DNA repair by recognizing RNA polymerase (RNAP) stalled at DNA lesions. Mediates ATP-dependent release of RNAP and its truncated transcript from the DNA, and recruitment of nucleotide excision repair machinery to the damaged site.</text>
</comment>
<evidence type="ECO:0000256" key="10">
    <source>
        <dbReference type="ARBA" id="ARBA00061104"/>
    </source>
</evidence>
<dbReference type="FunFam" id="3.40.50.300:FF:000546">
    <property type="entry name" value="Transcription-repair-coupling factor"/>
    <property type="match status" value="1"/>
</dbReference>
<dbReference type="GO" id="GO:0016787">
    <property type="term" value="F:hydrolase activity"/>
    <property type="evidence" value="ECO:0007669"/>
    <property type="project" value="UniProtKB-KW"/>
</dbReference>
<dbReference type="InterPro" id="IPR003711">
    <property type="entry name" value="CarD-like/TRCF_RID"/>
</dbReference>
<dbReference type="InterPro" id="IPR047112">
    <property type="entry name" value="RecG/Mfd"/>
</dbReference>
<dbReference type="GO" id="GO:0005737">
    <property type="term" value="C:cytoplasm"/>
    <property type="evidence" value="ECO:0007669"/>
    <property type="project" value="UniProtKB-SubCell"/>
</dbReference>
<keyword evidence="8 13" id="KW-0238">DNA-binding</keyword>